<organism evidence="3 4">
    <name type="scientific">Aquimarina atlantica</name>
    <dbReference type="NCBI Taxonomy" id="1317122"/>
    <lineage>
        <taxon>Bacteria</taxon>
        <taxon>Pseudomonadati</taxon>
        <taxon>Bacteroidota</taxon>
        <taxon>Flavobacteriia</taxon>
        <taxon>Flavobacteriales</taxon>
        <taxon>Flavobacteriaceae</taxon>
        <taxon>Aquimarina</taxon>
    </lineage>
</organism>
<dbReference type="PANTHER" id="PTHR34220:SF7">
    <property type="entry name" value="SENSOR HISTIDINE KINASE YPDA"/>
    <property type="match status" value="1"/>
</dbReference>
<dbReference type="GO" id="GO:0016020">
    <property type="term" value="C:membrane"/>
    <property type="evidence" value="ECO:0007669"/>
    <property type="project" value="InterPro"/>
</dbReference>
<feature type="transmembrane region" description="Helical" evidence="1">
    <location>
        <begin position="43"/>
        <end position="62"/>
    </location>
</feature>
<keyword evidence="1" id="KW-1133">Transmembrane helix</keyword>
<dbReference type="InterPro" id="IPR010559">
    <property type="entry name" value="Sig_transdc_His_kin_internal"/>
</dbReference>
<comment type="caution">
    <text evidence="3">The sequence shown here is derived from an EMBL/GenBank/DDBJ whole genome shotgun (WGS) entry which is preliminary data.</text>
</comment>
<accession>A0A023BSQ2</accession>
<dbReference type="OrthoDB" id="9809908at2"/>
<dbReference type="InterPro" id="IPR036890">
    <property type="entry name" value="HATPase_C_sf"/>
</dbReference>
<sequence length="342" mass="39849">MNIETPKLSPGWRLVIVFIVGMVMFSIVAIASKFREAPRPNLFFLLLWIAIIYLSFEVIHQLQKKLVRKNLNSIWVFLGSSIGGTVSYTVSFYFYKWLDYFILGSEPPLVQHILFSAINGLAICIILGLILLTYNWKNQYYISHIENEQFKKEIIKANLSILKNQLDPHFMFNNFNTLYYLIDEDGALAQRFLKNIASVYRYILQNNEKAIIPISREYEMARQYLLLIEQRYKTALKVHDTVDSTFFEHKSVPPLVLQQLIENAVKHNRIDEHSPLHIYFEVTENYFTVKNNNNPKRTSGTTGTGLENITKRYDFLTENKVIISNTEEEFIVSIPLLSATNE</sequence>
<feature type="transmembrane region" description="Helical" evidence="1">
    <location>
        <begin position="114"/>
        <end position="134"/>
    </location>
</feature>
<feature type="transmembrane region" description="Helical" evidence="1">
    <location>
        <begin position="12"/>
        <end position="31"/>
    </location>
</feature>
<dbReference type="RefSeq" id="WP_051575844.1">
    <property type="nucleotide sequence ID" value="NZ_AQRA01000006.1"/>
</dbReference>
<keyword evidence="1" id="KW-0812">Transmembrane</keyword>
<name>A0A023BSQ2_9FLAO</name>
<dbReference type="STRING" id="1317122.ATO12_18540"/>
<evidence type="ECO:0000256" key="1">
    <source>
        <dbReference type="SAM" id="Phobius"/>
    </source>
</evidence>
<evidence type="ECO:0000313" key="3">
    <source>
        <dbReference type="EMBL" id="EZH73015.1"/>
    </source>
</evidence>
<evidence type="ECO:0000313" key="4">
    <source>
        <dbReference type="Proteomes" id="UP000023541"/>
    </source>
</evidence>
<reference evidence="3 4" key="1">
    <citation type="submission" date="2014-04" db="EMBL/GenBank/DDBJ databases">
        <title>Aquimarina sp. 22II-S11-z7 Genome Sequencing.</title>
        <authorList>
            <person name="Lai Q."/>
        </authorList>
    </citation>
    <scope>NUCLEOTIDE SEQUENCE [LARGE SCALE GENOMIC DNA]</scope>
    <source>
        <strain evidence="3 4">22II-S11-z7</strain>
    </source>
</reference>
<dbReference type="InterPro" id="IPR050640">
    <property type="entry name" value="Bact_2-comp_sensor_kinase"/>
</dbReference>
<feature type="transmembrane region" description="Helical" evidence="1">
    <location>
        <begin position="74"/>
        <end position="94"/>
    </location>
</feature>
<proteinExistence type="predicted"/>
<keyword evidence="1" id="KW-0472">Membrane</keyword>
<dbReference type="EMBL" id="AQRA01000006">
    <property type="protein sequence ID" value="EZH73015.1"/>
    <property type="molecule type" value="Genomic_DNA"/>
</dbReference>
<feature type="domain" description="Signal transduction histidine kinase internal region" evidence="2">
    <location>
        <begin position="157"/>
        <end position="234"/>
    </location>
</feature>
<dbReference type="PANTHER" id="PTHR34220">
    <property type="entry name" value="SENSOR HISTIDINE KINASE YPDA"/>
    <property type="match status" value="1"/>
</dbReference>
<evidence type="ECO:0000259" key="2">
    <source>
        <dbReference type="Pfam" id="PF06580"/>
    </source>
</evidence>
<dbReference type="Gene3D" id="3.30.565.10">
    <property type="entry name" value="Histidine kinase-like ATPase, C-terminal domain"/>
    <property type="match status" value="1"/>
</dbReference>
<gene>
    <name evidence="3" type="ORF">ATO12_18540</name>
</gene>
<dbReference type="Proteomes" id="UP000023541">
    <property type="component" value="Unassembled WGS sequence"/>
</dbReference>
<keyword evidence="4" id="KW-1185">Reference proteome</keyword>
<protein>
    <recommendedName>
        <fullName evidence="2">Signal transduction histidine kinase internal region domain-containing protein</fullName>
    </recommendedName>
</protein>
<dbReference type="GO" id="GO:0000155">
    <property type="term" value="F:phosphorelay sensor kinase activity"/>
    <property type="evidence" value="ECO:0007669"/>
    <property type="project" value="InterPro"/>
</dbReference>
<dbReference type="AlphaFoldDB" id="A0A023BSQ2"/>
<dbReference type="eggNOG" id="COG2972">
    <property type="taxonomic scope" value="Bacteria"/>
</dbReference>
<dbReference type="Pfam" id="PF06580">
    <property type="entry name" value="His_kinase"/>
    <property type="match status" value="1"/>
</dbReference>